<comment type="caution">
    <text evidence="2">The sequence shown here is derived from an EMBL/GenBank/DDBJ whole genome shotgun (WGS) entry which is preliminary data.</text>
</comment>
<feature type="signal peptide" evidence="1">
    <location>
        <begin position="1"/>
        <end position="19"/>
    </location>
</feature>
<organism evidence="2 3">
    <name type="scientific">Calditerrivibrio nitroreducens</name>
    <dbReference type="NCBI Taxonomy" id="477976"/>
    <lineage>
        <taxon>Bacteria</taxon>
        <taxon>Pseudomonadati</taxon>
        <taxon>Deferribacterota</taxon>
        <taxon>Deferribacteres</taxon>
        <taxon>Deferribacterales</taxon>
        <taxon>Calditerrivibrionaceae</taxon>
    </lineage>
</organism>
<gene>
    <name evidence="2" type="ORF">C0187_05610</name>
</gene>
<dbReference type="AlphaFoldDB" id="A0A2J6WJ71"/>
<proteinExistence type="predicted"/>
<protein>
    <submittedName>
        <fullName evidence="2">Uncharacterized protein</fullName>
    </submittedName>
</protein>
<sequence length="135" mass="15351">MKKFFYFIFTLLSVTNLFAADCSIIVISIDALHPDAINIVKPENIGKVMSAGVYNLNGKSVNPPKTLISHTAMVTGKTPEESGYISNSWEKGRPFFMMQKEQDLKHTSYIPKINSDFWKIARLIRRFMAKMTQSL</sequence>
<dbReference type="Gene3D" id="3.40.720.10">
    <property type="entry name" value="Alkaline Phosphatase, subunit A"/>
    <property type="match status" value="1"/>
</dbReference>
<evidence type="ECO:0000313" key="2">
    <source>
        <dbReference type="EMBL" id="PMP70431.1"/>
    </source>
</evidence>
<name>A0A2J6WJ71_9BACT</name>
<dbReference type="Proteomes" id="UP000242881">
    <property type="component" value="Unassembled WGS sequence"/>
</dbReference>
<evidence type="ECO:0000313" key="3">
    <source>
        <dbReference type="Proteomes" id="UP000242881"/>
    </source>
</evidence>
<keyword evidence="1" id="KW-0732">Signal</keyword>
<evidence type="ECO:0000256" key="1">
    <source>
        <dbReference type="SAM" id="SignalP"/>
    </source>
</evidence>
<dbReference type="InterPro" id="IPR002591">
    <property type="entry name" value="Phosphodiest/P_Trfase"/>
</dbReference>
<dbReference type="EMBL" id="PNIN01000054">
    <property type="protein sequence ID" value="PMP70431.1"/>
    <property type="molecule type" value="Genomic_DNA"/>
</dbReference>
<dbReference type="Pfam" id="PF01663">
    <property type="entry name" value="Phosphodiest"/>
    <property type="match status" value="1"/>
</dbReference>
<reference evidence="2 3" key="1">
    <citation type="submission" date="2018-01" db="EMBL/GenBank/DDBJ databases">
        <title>Metagenomic assembled genomes from two thermal pools in the Uzon Caldera, Kamchatka, Russia.</title>
        <authorList>
            <person name="Wilkins L."/>
            <person name="Ettinger C."/>
        </authorList>
    </citation>
    <scope>NUCLEOTIDE SEQUENCE [LARGE SCALE GENOMIC DNA]</scope>
    <source>
        <strain evidence="2">ZAV-05</strain>
    </source>
</reference>
<dbReference type="SUPFAM" id="SSF53649">
    <property type="entry name" value="Alkaline phosphatase-like"/>
    <property type="match status" value="1"/>
</dbReference>
<accession>A0A2J6WJ71</accession>
<dbReference type="InterPro" id="IPR017850">
    <property type="entry name" value="Alkaline_phosphatase_core_sf"/>
</dbReference>
<feature type="chain" id="PRO_5014415469" evidence="1">
    <location>
        <begin position="20"/>
        <end position="135"/>
    </location>
</feature>